<dbReference type="InterPro" id="IPR000440">
    <property type="entry name" value="NADH_UbQ/plastoQ_OxRdtase_su3"/>
</dbReference>
<sequence length="160" mass="18354">MYSEVSGFGEVLLYIIVGVIFIGGGMFTARLLRPNRPDERKLETYESGESPVGMAWGRINIRFYLFALIFLLFEVEIVFLFPWAVVFGDAEMNAATDGAWGWFTLIEMFVFVLVLFLGLVYAWVKGYLDWPRPVTKPRSINSPVPREMYDAINKKYSGQQ</sequence>
<comment type="similarity">
    <text evidence="2 7 8">Belongs to the complex I subunit 3 family.</text>
</comment>
<accession>A0A9X1HNT6</accession>
<name>A0A9X1HNT6_9BACT</name>
<evidence type="ECO:0000256" key="6">
    <source>
        <dbReference type="ARBA" id="ARBA00023136"/>
    </source>
</evidence>
<keyword evidence="7 8" id="KW-0520">NAD</keyword>
<evidence type="ECO:0000313" key="9">
    <source>
        <dbReference type="EMBL" id="MCA6074022.1"/>
    </source>
</evidence>
<dbReference type="InterPro" id="IPR023043">
    <property type="entry name" value="NAD(P)H_OxRDtase_bac/plastid"/>
</dbReference>
<dbReference type="Pfam" id="PF00507">
    <property type="entry name" value="Oxidored_q4"/>
    <property type="match status" value="1"/>
</dbReference>
<dbReference type="EC" id="7.1.1.-" evidence="7"/>
<dbReference type="GO" id="GO:0048038">
    <property type="term" value="F:quinone binding"/>
    <property type="evidence" value="ECO:0007669"/>
    <property type="project" value="UniProtKB-KW"/>
</dbReference>
<keyword evidence="10" id="KW-1185">Reference proteome</keyword>
<keyword evidence="4 7" id="KW-0812">Transmembrane</keyword>
<keyword evidence="3 7" id="KW-0813">Transport</keyword>
<evidence type="ECO:0000313" key="10">
    <source>
        <dbReference type="Proteomes" id="UP001139409"/>
    </source>
</evidence>
<dbReference type="GO" id="GO:0005886">
    <property type="term" value="C:plasma membrane"/>
    <property type="evidence" value="ECO:0007669"/>
    <property type="project" value="UniProtKB-SubCell"/>
</dbReference>
<evidence type="ECO:0000256" key="2">
    <source>
        <dbReference type="ARBA" id="ARBA00008472"/>
    </source>
</evidence>
<dbReference type="PANTHER" id="PTHR11058:SF9">
    <property type="entry name" value="NADH-UBIQUINONE OXIDOREDUCTASE CHAIN 3"/>
    <property type="match status" value="1"/>
</dbReference>
<dbReference type="EMBL" id="JAIXNE010000001">
    <property type="protein sequence ID" value="MCA6074022.1"/>
    <property type="molecule type" value="Genomic_DNA"/>
</dbReference>
<comment type="catalytic activity">
    <reaction evidence="7 8">
        <text>a quinone + NADH + 5 H(+)(in) = a quinol + NAD(+) + 4 H(+)(out)</text>
        <dbReference type="Rhea" id="RHEA:57888"/>
        <dbReference type="ChEBI" id="CHEBI:15378"/>
        <dbReference type="ChEBI" id="CHEBI:24646"/>
        <dbReference type="ChEBI" id="CHEBI:57540"/>
        <dbReference type="ChEBI" id="CHEBI:57945"/>
        <dbReference type="ChEBI" id="CHEBI:132124"/>
    </reaction>
</comment>
<gene>
    <name evidence="7" type="primary">nuoA</name>
    <name evidence="9" type="ORF">LDX50_04035</name>
</gene>
<protein>
    <recommendedName>
        <fullName evidence="7">NADH-quinone oxidoreductase subunit A</fullName>
        <ecNumber evidence="7">7.1.1.-</ecNumber>
    </recommendedName>
    <alternativeName>
        <fullName evidence="7">NADH dehydrogenase I subunit A</fullName>
    </alternativeName>
    <alternativeName>
        <fullName evidence="7">NDH-1 subunit A</fullName>
    </alternativeName>
    <alternativeName>
        <fullName evidence="7">NUO1</fullName>
    </alternativeName>
</protein>
<dbReference type="GO" id="GO:0050136">
    <property type="term" value="F:NADH dehydrogenase (quinone) (non-electrogenic) activity"/>
    <property type="evidence" value="ECO:0007669"/>
    <property type="project" value="UniProtKB-UniRule"/>
</dbReference>
<evidence type="ECO:0000256" key="1">
    <source>
        <dbReference type="ARBA" id="ARBA00004141"/>
    </source>
</evidence>
<evidence type="ECO:0000256" key="4">
    <source>
        <dbReference type="ARBA" id="ARBA00022692"/>
    </source>
</evidence>
<reference evidence="9" key="1">
    <citation type="submission" date="2021-09" db="EMBL/GenBank/DDBJ databases">
        <title>Fulvivirga sp. isolated from coastal sediment.</title>
        <authorList>
            <person name="Yu H."/>
        </authorList>
    </citation>
    <scope>NUCLEOTIDE SEQUENCE</scope>
    <source>
        <strain evidence="9">1062</strain>
    </source>
</reference>
<dbReference type="GO" id="GO:0008137">
    <property type="term" value="F:NADH dehydrogenase (ubiquinone) activity"/>
    <property type="evidence" value="ECO:0007669"/>
    <property type="project" value="InterPro"/>
</dbReference>
<evidence type="ECO:0000256" key="5">
    <source>
        <dbReference type="ARBA" id="ARBA00022989"/>
    </source>
</evidence>
<dbReference type="RefSeq" id="WP_225697127.1">
    <property type="nucleotide sequence ID" value="NZ_JAIXNE010000001.1"/>
</dbReference>
<comment type="caution">
    <text evidence="9">The sequence shown here is derived from an EMBL/GenBank/DDBJ whole genome shotgun (WGS) entry which is preliminary data.</text>
</comment>
<dbReference type="Gene3D" id="1.20.58.1610">
    <property type="entry name" value="NADH:ubiquinone/plastoquinone oxidoreductase, chain 3"/>
    <property type="match status" value="1"/>
</dbReference>
<keyword evidence="5 7" id="KW-1133">Transmembrane helix</keyword>
<dbReference type="InterPro" id="IPR038430">
    <property type="entry name" value="NDAH_ubi_oxred_su3_sf"/>
</dbReference>
<dbReference type="Proteomes" id="UP001139409">
    <property type="component" value="Unassembled WGS sequence"/>
</dbReference>
<feature type="transmembrane region" description="Helical" evidence="7">
    <location>
        <begin position="99"/>
        <end position="124"/>
    </location>
</feature>
<comment type="function">
    <text evidence="7">NDH-1 shuttles electrons from NADH, via FMN and iron-sulfur (Fe-S) centers, to quinones in the respiratory chain. The immediate electron acceptor for the enzyme in this species is believed to be a menaquinone. Couples the redox reaction to proton translocation (for every two electrons transferred, four hydrogen ions are translocated across the cytoplasmic membrane), and thus conserves the redox energy in a proton gradient.</text>
</comment>
<feature type="transmembrane region" description="Helical" evidence="7">
    <location>
        <begin position="63"/>
        <end position="87"/>
    </location>
</feature>
<comment type="subunit">
    <text evidence="7">NDH-1 is composed of 14 different subunits. Subunits NuoA, H, J, K, L, M, N constitute the membrane sector of the complex.</text>
</comment>
<dbReference type="HAMAP" id="MF_01394">
    <property type="entry name" value="NDH1_NuoA"/>
    <property type="match status" value="1"/>
</dbReference>
<comment type="subcellular location">
    <subcellularLocation>
        <location evidence="7 8">Cell membrane</location>
        <topology evidence="7 8">Multi-pass membrane protein</topology>
    </subcellularLocation>
    <subcellularLocation>
        <location evidence="1">Membrane</location>
        <topology evidence="1">Multi-pass membrane protein</topology>
    </subcellularLocation>
</comment>
<dbReference type="AlphaFoldDB" id="A0A9X1HNT6"/>
<keyword evidence="7" id="KW-1278">Translocase</keyword>
<proteinExistence type="inferred from homology"/>
<evidence type="ECO:0000256" key="3">
    <source>
        <dbReference type="ARBA" id="ARBA00022448"/>
    </source>
</evidence>
<feature type="transmembrane region" description="Helical" evidence="7">
    <location>
        <begin position="12"/>
        <end position="32"/>
    </location>
</feature>
<keyword evidence="7 8" id="KW-0874">Quinone</keyword>
<keyword evidence="7" id="KW-1003">Cell membrane</keyword>
<evidence type="ECO:0000256" key="7">
    <source>
        <dbReference type="HAMAP-Rule" id="MF_01394"/>
    </source>
</evidence>
<dbReference type="GO" id="GO:0030964">
    <property type="term" value="C:NADH dehydrogenase complex"/>
    <property type="evidence" value="ECO:0007669"/>
    <property type="project" value="TreeGrafter"/>
</dbReference>
<keyword evidence="6 7" id="KW-0472">Membrane</keyword>
<evidence type="ECO:0000256" key="8">
    <source>
        <dbReference type="RuleBase" id="RU003639"/>
    </source>
</evidence>
<organism evidence="9 10">
    <name type="scientific">Fulvivirga sedimenti</name>
    <dbReference type="NCBI Taxonomy" id="2879465"/>
    <lineage>
        <taxon>Bacteria</taxon>
        <taxon>Pseudomonadati</taxon>
        <taxon>Bacteroidota</taxon>
        <taxon>Cytophagia</taxon>
        <taxon>Cytophagales</taxon>
        <taxon>Fulvivirgaceae</taxon>
        <taxon>Fulvivirga</taxon>
    </lineage>
</organism>
<dbReference type="PANTHER" id="PTHR11058">
    <property type="entry name" value="NADH-UBIQUINONE OXIDOREDUCTASE CHAIN 3"/>
    <property type="match status" value="1"/>
</dbReference>